<accession>U6M5L0</accession>
<sequence length="485" mass="53401">MEEGNEGIVDTTVSADPDLNNGEVAYMLNVREAAGSLLRKQVRMPIWILLVAGLVFLVAVHRGLRSRAVPRRTRDTLGKKGPEHDDWGLGSLEDFEQVLPPSLEKGKKLLAALASEVPDGLENDEAEPHQRALARALSNGSSDSLVGMTISLQNLKPLSRGTTEGPLPQQELLVTRILGYYRWNLLVNAEDVETKEEFSVSIPIVINSDLEGFDEDSAEQEVKLAAEQERETILQVCGDIPAKLAPSQKGIAVPYYTGEIVGLDSIHSAEDFKIVNSASVMEKVVGDIFSVATATGGLERGMRDYIAHRLLQIVLKVELSGVGHTQLRWSSFFLREDGSFLLGNFCSAAPFGEEKNLLSGLVGPTLEPSALASFYEKSELVPEAKLNLWGLGAFLFQLYTRDYLPYGELGGEDWWEETGKAARGLLDSGIRSDFLIPQLERSNVPSRWRALILRLLEPHSDNRITGDEIVRDFPDLVDPQSVLNN</sequence>
<dbReference type="Proteomes" id="UP000030763">
    <property type="component" value="Unassembled WGS sequence"/>
</dbReference>
<dbReference type="VEuPathDB" id="ToxoDB:EMWEY_00056840"/>
<dbReference type="PROSITE" id="PS50011">
    <property type="entry name" value="PROTEIN_KINASE_DOM"/>
    <property type="match status" value="1"/>
</dbReference>
<reference evidence="3" key="1">
    <citation type="submission" date="2013-10" db="EMBL/GenBank/DDBJ databases">
        <title>Genomic analysis of the causative agents of coccidiosis in chickens.</title>
        <authorList>
            <person name="Reid A.J."/>
            <person name="Blake D."/>
            <person name="Billington K."/>
            <person name="Browne H."/>
            <person name="Dunn M."/>
            <person name="Hung S."/>
            <person name="Kawahara F."/>
            <person name="Miranda-Saavedra D."/>
            <person name="Mourier T."/>
            <person name="Nagra H."/>
            <person name="Otto T.D."/>
            <person name="Rawlings N."/>
            <person name="Sanchez A."/>
            <person name="Sanders M."/>
            <person name="Subramaniam C."/>
            <person name="Tay Y."/>
            <person name="Dear P."/>
            <person name="Doerig C."/>
            <person name="Gruber A."/>
            <person name="Parkinson J."/>
            <person name="Shirley M."/>
            <person name="Wan K.L."/>
            <person name="Berriman M."/>
            <person name="Tomley F."/>
            <person name="Pain A."/>
        </authorList>
    </citation>
    <scope>NUCLEOTIDE SEQUENCE [LARGE SCALE GENOMIC DNA]</scope>
    <source>
        <strain evidence="3">Weybridge</strain>
    </source>
</reference>
<dbReference type="OMA" id="REEYSAH"/>
<evidence type="ECO:0000313" key="4">
    <source>
        <dbReference type="Proteomes" id="UP000030763"/>
    </source>
</evidence>
<dbReference type="RefSeq" id="XP_013335959.1">
    <property type="nucleotide sequence ID" value="XM_013480505.1"/>
</dbReference>
<dbReference type="OrthoDB" id="3256376at2759"/>
<dbReference type="GeneID" id="25339670"/>
<keyword evidence="1" id="KW-0472">Membrane</keyword>
<dbReference type="Gene3D" id="1.10.510.10">
    <property type="entry name" value="Transferase(Phosphotransferase) domain 1"/>
    <property type="match status" value="1"/>
</dbReference>
<organism evidence="3 4">
    <name type="scientific">Eimeria maxima</name>
    <name type="common">Coccidian parasite</name>
    <dbReference type="NCBI Taxonomy" id="5804"/>
    <lineage>
        <taxon>Eukaryota</taxon>
        <taxon>Sar</taxon>
        <taxon>Alveolata</taxon>
        <taxon>Apicomplexa</taxon>
        <taxon>Conoidasida</taxon>
        <taxon>Coccidia</taxon>
        <taxon>Eucoccidiorida</taxon>
        <taxon>Eimeriorina</taxon>
        <taxon>Eimeriidae</taxon>
        <taxon>Eimeria</taxon>
    </lineage>
</organism>
<protein>
    <recommendedName>
        <fullName evidence="2">Protein kinase domain-containing protein</fullName>
    </recommendedName>
</protein>
<dbReference type="GO" id="GO:0004672">
    <property type="term" value="F:protein kinase activity"/>
    <property type="evidence" value="ECO:0007669"/>
    <property type="project" value="InterPro"/>
</dbReference>
<gene>
    <name evidence="3" type="ORF">EMWEY_00056840</name>
</gene>
<feature type="domain" description="Protein kinase" evidence="2">
    <location>
        <begin position="172"/>
        <end position="476"/>
    </location>
</feature>
<dbReference type="EMBL" id="HG720287">
    <property type="protein sequence ID" value="CDJ59311.1"/>
    <property type="molecule type" value="Genomic_DNA"/>
</dbReference>
<dbReference type="SUPFAM" id="SSF56112">
    <property type="entry name" value="Protein kinase-like (PK-like)"/>
    <property type="match status" value="1"/>
</dbReference>
<dbReference type="InterPro" id="IPR000719">
    <property type="entry name" value="Prot_kinase_dom"/>
</dbReference>
<keyword evidence="1" id="KW-1133">Transmembrane helix</keyword>
<dbReference type="InterPro" id="IPR011009">
    <property type="entry name" value="Kinase-like_dom_sf"/>
</dbReference>
<dbReference type="InterPro" id="IPR027916">
    <property type="entry name" value="Kinase-like_dom_ROP"/>
</dbReference>
<reference evidence="3" key="2">
    <citation type="submission" date="2013-10" db="EMBL/GenBank/DDBJ databases">
        <authorList>
            <person name="Aslett M."/>
        </authorList>
    </citation>
    <scope>NUCLEOTIDE SEQUENCE [LARGE SCALE GENOMIC DNA]</scope>
    <source>
        <strain evidence="3">Weybridge</strain>
    </source>
</reference>
<dbReference type="Pfam" id="PF14531">
    <property type="entry name" value="Kinase-like"/>
    <property type="match status" value="1"/>
</dbReference>
<proteinExistence type="predicted"/>
<dbReference type="GO" id="GO:0005524">
    <property type="term" value="F:ATP binding"/>
    <property type="evidence" value="ECO:0007669"/>
    <property type="project" value="InterPro"/>
</dbReference>
<evidence type="ECO:0000259" key="2">
    <source>
        <dbReference type="PROSITE" id="PS50011"/>
    </source>
</evidence>
<dbReference type="Gene3D" id="3.30.200.20">
    <property type="entry name" value="Phosphorylase Kinase, domain 1"/>
    <property type="match status" value="1"/>
</dbReference>
<evidence type="ECO:0000256" key="1">
    <source>
        <dbReference type="SAM" id="Phobius"/>
    </source>
</evidence>
<name>U6M5L0_EIMMA</name>
<dbReference type="AlphaFoldDB" id="U6M5L0"/>
<keyword evidence="1" id="KW-0812">Transmembrane</keyword>
<keyword evidence="4" id="KW-1185">Reference proteome</keyword>
<evidence type="ECO:0000313" key="3">
    <source>
        <dbReference type="EMBL" id="CDJ59311.1"/>
    </source>
</evidence>
<feature type="transmembrane region" description="Helical" evidence="1">
    <location>
        <begin position="46"/>
        <end position="64"/>
    </location>
</feature>